<evidence type="ECO:0000313" key="11">
    <source>
        <dbReference type="Proteomes" id="UP000663069"/>
    </source>
</evidence>
<dbReference type="InterPro" id="IPR000795">
    <property type="entry name" value="T_Tr_GTP-bd_dom"/>
</dbReference>
<dbReference type="PROSITE" id="PS51722">
    <property type="entry name" value="G_TR_2"/>
    <property type="match status" value="1"/>
</dbReference>
<organism evidence="10 11">
    <name type="scientific">Rodentibacter haemolyticus</name>
    <dbReference type="NCBI Taxonomy" id="2778911"/>
    <lineage>
        <taxon>Bacteria</taxon>
        <taxon>Pseudomonadati</taxon>
        <taxon>Pseudomonadota</taxon>
        <taxon>Gammaproteobacteria</taxon>
        <taxon>Pasteurellales</taxon>
        <taxon>Pasteurellaceae</taxon>
        <taxon>Rodentibacter</taxon>
    </lineage>
</organism>
<gene>
    <name evidence="10" type="primary">selB</name>
    <name evidence="10" type="ORF">IHV77_05715</name>
</gene>
<dbReference type="NCBIfam" id="TIGR00231">
    <property type="entry name" value="small_GTP"/>
    <property type="match status" value="1"/>
</dbReference>
<dbReference type="CDD" id="cd04171">
    <property type="entry name" value="SelB"/>
    <property type="match status" value="1"/>
</dbReference>
<dbReference type="Pfam" id="PF21214">
    <property type="entry name" value="WHD_2nd_SelB_bact"/>
    <property type="match status" value="1"/>
</dbReference>
<keyword evidence="5" id="KW-0648">Protein biosynthesis</keyword>
<dbReference type="GO" id="GO:0003746">
    <property type="term" value="F:translation elongation factor activity"/>
    <property type="evidence" value="ECO:0007669"/>
    <property type="project" value="UniProtKB-KW"/>
</dbReference>
<dbReference type="InterPro" id="IPR036390">
    <property type="entry name" value="WH_DNA-bd_sf"/>
</dbReference>
<evidence type="ECO:0000256" key="7">
    <source>
        <dbReference type="ARBA" id="ARBA00025526"/>
    </source>
</evidence>
<evidence type="ECO:0000313" key="10">
    <source>
        <dbReference type="EMBL" id="QPB43567.1"/>
    </source>
</evidence>
<dbReference type="InterPro" id="IPR005225">
    <property type="entry name" value="Small_GTP-bd"/>
</dbReference>
<dbReference type="NCBIfam" id="TIGR00475">
    <property type="entry name" value="selB"/>
    <property type="match status" value="1"/>
</dbReference>
<protein>
    <recommendedName>
        <fullName evidence="2">Selenocysteine-specific elongation factor</fullName>
    </recommendedName>
    <alternativeName>
        <fullName evidence="8">SelB translation factor</fullName>
    </alternativeName>
</protein>
<dbReference type="PANTHER" id="PTHR43721">
    <property type="entry name" value="ELONGATION FACTOR TU-RELATED"/>
    <property type="match status" value="1"/>
</dbReference>
<proteinExistence type="predicted"/>
<dbReference type="CDD" id="cd15491">
    <property type="entry name" value="selB_III"/>
    <property type="match status" value="1"/>
</dbReference>
<evidence type="ECO:0000256" key="1">
    <source>
        <dbReference type="ARBA" id="ARBA00004496"/>
    </source>
</evidence>
<dbReference type="Pfam" id="PF03144">
    <property type="entry name" value="GTP_EFTU_D2"/>
    <property type="match status" value="1"/>
</dbReference>
<dbReference type="InterPro" id="IPR015190">
    <property type="entry name" value="Elong_fac_SelB-wing-hlx_typ-2"/>
</dbReference>
<dbReference type="InterPro" id="IPR009001">
    <property type="entry name" value="Transl_elong_EF1A/Init_IF2_C"/>
</dbReference>
<dbReference type="SUPFAM" id="SSF50465">
    <property type="entry name" value="EF-Tu/eEF-1alpha/eIF2-gamma C-terminal domain"/>
    <property type="match status" value="1"/>
</dbReference>
<dbReference type="InterPro" id="IPR009000">
    <property type="entry name" value="Transl_B-barrel_sf"/>
</dbReference>
<accession>A0ABX6V0C1</accession>
<reference evidence="10 11" key="1">
    <citation type="submission" date="2020-10" db="EMBL/GenBank/DDBJ databases">
        <title>Genome Sequencing of Rodentibacter spp. strain DSM111151.</title>
        <authorList>
            <person name="Benga L."/>
            <person name="Lautwein T."/>
        </authorList>
    </citation>
    <scope>NUCLEOTIDE SEQUENCE [LARGE SCALE GENOMIC DNA]</scope>
    <source>
        <strain evidence="10 11">DSM 111151</strain>
    </source>
</reference>
<evidence type="ECO:0000256" key="3">
    <source>
        <dbReference type="ARBA" id="ARBA00022490"/>
    </source>
</evidence>
<dbReference type="SUPFAM" id="SSF50447">
    <property type="entry name" value="Translation proteins"/>
    <property type="match status" value="1"/>
</dbReference>
<dbReference type="InterPro" id="IPR027417">
    <property type="entry name" value="P-loop_NTPase"/>
</dbReference>
<evidence type="ECO:0000259" key="9">
    <source>
        <dbReference type="PROSITE" id="PS51722"/>
    </source>
</evidence>
<dbReference type="EMBL" id="CP063056">
    <property type="protein sequence ID" value="QPB43567.1"/>
    <property type="molecule type" value="Genomic_DNA"/>
</dbReference>
<sequence>MIIVTSGHVDHGKTALLKALTGTNTAHLPEEKKRGMTIDLGYAYLPFTANNSIETLGFIDVPGHEKFLSNMLAGLGGVHYAMLIVAANEGIAEQTREHLAILRQLQFNQIIVVLTKSDRASSAQIEALIQKIKQDYAFLCDAEYFVTSAETGEGIEALRDYLRQLPELSDRQKPFRYAIDRVFRVKGAGTVVTGTAFAGVVKVDDELYLSKGQKVRVKAIHAQNTPSGQGVSGQRLALNLNVDLDRIPMERGDWLLQDSPLLPTDRISVQIQAETALNENQSVHIYHAASRTTGKLTLLQSKNALPNDRTLAEITLDSPLFLSFGDRLILRSGDAKNLVAGGRVLEIDSPKRHKRTEVRLNFLTNLAVAETVVQRIAFTLQTNAVTAKKLMWTEQLTAQQLDDALISCGAVRYQDWCFNDDYAQEKKWQILTALSAYHEQHNDQLGVSKARLHRMAVLNQPENLIYHFIDEMLDEGLLQQTRGWLHLPEHKIQFTAEEQARWAEMLAEFERAQGQAIWVRDMANALAMDESAMRNFMYKAGKLGYLTPIVKDRFFLTETIYAYARLIKQIAEEEGKISVNEVRDRLNFGRKLTVQLMEYFDRIGFLRRKGNDHILRDKNVFDL</sequence>
<keyword evidence="4" id="KW-0547">Nucleotide-binding</keyword>
<dbReference type="Proteomes" id="UP000663069">
    <property type="component" value="Chromosome"/>
</dbReference>
<dbReference type="InterPro" id="IPR015191">
    <property type="entry name" value="SelB_WHD4"/>
</dbReference>
<dbReference type="InterPro" id="IPR048931">
    <property type="entry name" value="WHD_2nd_SelB_bact"/>
</dbReference>
<dbReference type="CDD" id="cd03696">
    <property type="entry name" value="SelB_II"/>
    <property type="match status" value="1"/>
</dbReference>
<dbReference type="Pfam" id="PF00009">
    <property type="entry name" value="GTP_EFTU"/>
    <property type="match status" value="1"/>
</dbReference>
<dbReference type="RefSeq" id="WP_194813123.1">
    <property type="nucleotide sequence ID" value="NZ_CP063056.1"/>
</dbReference>
<dbReference type="InterPro" id="IPR004535">
    <property type="entry name" value="Transl_elong_SelB"/>
</dbReference>
<comment type="function">
    <text evidence="7">Translation factor necessary for the incorporation of selenocysteine into proteins. It probably replaces EF-Tu for the insertion of selenocysteine directed by the UGA codon. SelB binds GTP and GDP.</text>
</comment>
<dbReference type="SUPFAM" id="SSF52540">
    <property type="entry name" value="P-loop containing nucleoside triphosphate hydrolases"/>
    <property type="match status" value="1"/>
</dbReference>
<dbReference type="PANTHER" id="PTHR43721:SF22">
    <property type="entry name" value="ELONGATION FACTOR TU, MITOCHONDRIAL"/>
    <property type="match status" value="1"/>
</dbReference>
<dbReference type="Pfam" id="PF25461">
    <property type="entry name" value="Beta-barrel_SelB"/>
    <property type="match status" value="1"/>
</dbReference>
<dbReference type="Pfam" id="PF09106">
    <property type="entry name" value="WHD_2nd_SelB"/>
    <property type="match status" value="1"/>
</dbReference>
<comment type="subcellular location">
    <subcellularLocation>
        <location evidence="1">Cytoplasm</location>
    </subcellularLocation>
</comment>
<feature type="domain" description="Tr-type G" evidence="9">
    <location>
        <begin position="1"/>
        <end position="171"/>
    </location>
</feature>
<dbReference type="Gene3D" id="2.40.30.10">
    <property type="entry name" value="Translation factors"/>
    <property type="match status" value="1"/>
</dbReference>
<dbReference type="Gene3D" id="3.40.50.300">
    <property type="entry name" value="P-loop containing nucleotide triphosphate hydrolases"/>
    <property type="match status" value="1"/>
</dbReference>
<dbReference type="InterPro" id="IPR050055">
    <property type="entry name" value="EF-Tu_GTPase"/>
</dbReference>
<keyword evidence="11" id="KW-1185">Reference proteome</keyword>
<dbReference type="Gene3D" id="1.10.10.10">
    <property type="entry name" value="Winged helix-like DNA-binding domain superfamily/Winged helix DNA-binding domain"/>
    <property type="match status" value="2"/>
</dbReference>
<keyword evidence="3" id="KW-0963">Cytoplasm</keyword>
<dbReference type="InterPro" id="IPR036388">
    <property type="entry name" value="WH-like_DNA-bd_sf"/>
</dbReference>
<dbReference type="Pfam" id="PF09107">
    <property type="entry name" value="WHD_3rd_SelB"/>
    <property type="match status" value="1"/>
</dbReference>
<dbReference type="InterPro" id="IPR057335">
    <property type="entry name" value="Beta-barrel_SelB"/>
</dbReference>
<evidence type="ECO:0000256" key="8">
    <source>
        <dbReference type="ARBA" id="ARBA00031615"/>
    </source>
</evidence>
<keyword evidence="10" id="KW-0251">Elongation factor</keyword>
<evidence type="ECO:0000256" key="4">
    <source>
        <dbReference type="ARBA" id="ARBA00022741"/>
    </source>
</evidence>
<evidence type="ECO:0000256" key="2">
    <source>
        <dbReference type="ARBA" id="ARBA00015953"/>
    </source>
</evidence>
<dbReference type="SUPFAM" id="SSF46785">
    <property type="entry name" value="Winged helix' DNA-binding domain"/>
    <property type="match status" value="2"/>
</dbReference>
<name>A0ABX6V0C1_9PAST</name>
<keyword evidence="6" id="KW-0342">GTP-binding</keyword>
<dbReference type="InterPro" id="IPR004161">
    <property type="entry name" value="EFTu-like_2"/>
</dbReference>
<evidence type="ECO:0000256" key="6">
    <source>
        <dbReference type="ARBA" id="ARBA00023134"/>
    </source>
</evidence>
<evidence type="ECO:0000256" key="5">
    <source>
        <dbReference type="ARBA" id="ARBA00022917"/>
    </source>
</evidence>